<dbReference type="AlphaFoldDB" id="B8II88"/>
<dbReference type="HOGENOM" id="CLU_3201928_0_0_5"/>
<evidence type="ECO:0000313" key="1">
    <source>
        <dbReference type="EMBL" id="ACL57957.1"/>
    </source>
</evidence>
<keyword evidence="2" id="KW-1185">Reference proteome</keyword>
<evidence type="ECO:0000313" key="2">
    <source>
        <dbReference type="Proteomes" id="UP000008207"/>
    </source>
</evidence>
<accession>B8II88</accession>
<dbReference type="Proteomes" id="UP000008207">
    <property type="component" value="Chromosome"/>
</dbReference>
<gene>
    <name evidence="1" type="ordered locus">Mnod_3014</name>
</gene>
<sequence>MGIKRLISPTKRLNSIWWTASDTDGLFKEVRMSKSRQMAPIDWAP</sequence>
<dbReference type="KEGG" id="mno:Mnod_3014"/>
<name>B8II88_METNO</name>
<dbReference type="EMBL" id="CP001349">
    <property type="protein sequence ID" value="ACL57957.1"/>
    <property type="molecule type" value="Genomic_DNA"/>
</dbReference>
<proteinExistence type="predicted"/>
<protein>
    <submittedName>
        <fullName evidence="1">Uncharacterized protein</fullName>
    </submittedName>
</protein>
<reference evidence="1 2" key="1">
    <citation type="submission" date="2009-01" db="EMBL/GenBank/DDBJ databases">
        <title>Complete sequence of chromosome of Methylobacterium nodulans ORS 2060.</title>
        <authorList>
            <consortium name="US DOE Joint Genome Institute"/>
            <person name="Lucas S."/>
            <person name="Copeland A."/>
            <person name="Lapidus A."/>
            <person name="Glavina del Rio T."/>
            <person name="Dalin E."/>
            <person name="Tice H."/>
            <person name="Bruce D."/>
            <person name="Goodwin L."/>
            <person name="Pitluck S."/>
            <person name="Sims D."/>
            <person name="Brettin T."/>
            <person name="Detter J.C."/>
            <person name="Han C."/>
            <person name="Larimer F."/>
            <person name="Land M."/>
            <person name="Hauser L."/>
            <person name="Kyrpides N."/>
            <person name="Ivanova N."/>
            <person name="Marx C.J."/>
            <person name="Richardson P."/>
        </authorList>
    </citation>
    <scope>NUCLEOTIDE SEQUENCE [LARGE SCALE GENOMIC DNA]</scope>
    <source>
        <strain evidence="2">LMG 21967 / CNCM I-2342 / ORS 2060</strain>
    </source>
</reference>
<organism evidence="1 2">
    <name type="scientific">Methylobacterium nodulans (strain LMG 21967 / CNCM I-2342 / ORS 2060)</name>
    <dbReference type="NCBI Taxonomy" id="460265"/>
    <lineage>
        <taxon>Bacteria</taxon>
        <taxon>Pseudomonadati</taxon>
        <taxon>Pseudomonadota</taxon>
        <taxon>Alphaproteobacteria</taxon>
        <taxon>Hyphomicrobiales</taxon>
        <taxon>Methylobacteriaceae</taxon>
        <taxon>Methylobacterium</taxon>
    </lineage>
</organism>